<reference evidence="2" key="1">
    <citation type="submission" date="2023-07" db="EMBL/GenBank/DDBJ databases">
        <title>Genomic Encyclopedia of Type Strains, Phase IV (KMG-IV): sequencing the most valuable type-strain genomes for metagenomic binning, comparative biology and taxonomic classification.</title>
        <authorList>
            <person name="Goeker M."/>
        </authorList>
    </citation>
    <scope>NUCLEOTIDE SEQUENCE</scope>
    <source>
        <strain evidence="2">DSM 23947</strain>
    </source>
</reference>
<name>A0AAJ1SZL3_9BACI</name>
<keyword evidence="1" id="KW-0812">Transmembrane</keyword>
<keyword evidence="1" id="KW-0472">Membrane</keyword>
<dbReference type="EMBL" id="JAUSUC010000026">
    <property type="protein sequence ID" value="MDQ0215764.1"/>
    <property type="molecule type" value="Genomic_DNA"/>
</dbReference>
<evidence type="ECO:0000313" key="3">
    <source>
        <dbReference type="Proteomes" id="UP001237207"/>
    </source>
</evidence>
<organism evidence="2 3">
    <name type="scientific">Oikeobacillus pervagus</name>
    <dbReference type="NCBI Taxonomy" id="1325931"/>
    <lineage>
        <taxon>Bacteria</taxon>
        <taxon>Bacillati</taxon>
        <taxon>Bacillota</taxon>
        <taxon>Bacilli</taxon>
        <taxon>Bacillales</taxon>
        <taxon>Bacillaceae</taxon>
        <taxon>Oikeobacillus</taxon>
    </lineage>
</organism>
<feature type="transmembrane region" description="Helical" evidence="1">
    <location>
        <begin position="48"/>
        <end position="66"/>
    </location>
</feature>
<dbReference type="AlphaFoldDB" id="A0AAJ1SZL3"/>
<protein>
    <submittedName>
        <fullName evidence="2">Uncharacterized protein</fullName>
    </submittedName>
</protein>
<comment type="caution">
    <text evidence="2">The sequence shown here is derived from an EMBL/GenBank/DDBJ whole genome shotgun (WGS) entry which is preliminary data.</text>
</comment>
<sequence length="67" mass="7855">MTKVKATALKKPPYKMTVFSIMIALILLVDLFWHFSFLVGPQGYFQRQIHIVLDLCHFLFFAPGYFD</sequence>
<dbReference type="Proteomes" id="UP001237207">
    <property type="component" value="Unassembled WGS sequence"/>
</dbReference>
<keyword evidence="3" id="KW-1185">Reference proteome</keyword>
<accession>A0AAJ1SZL3</accession>
<evidence type="ECO:0000313" key="2">
    <source>
        <dbReference type="EMBL" id="MDQ0215764.1"/>
    </source>
</evidence>
<gene>
    <name evidence="2" type="ORF">J2S13_002184</name>
</gene>
<feature type="transmembrane region" description="Helical" evidence="1">
    <location>
        <begin position="16"/>
        <end position="36"/>
    </location>
</feature>
<evidence type="ECO:0000256" key="1">
    <source>
        <dbReference type="SAM" id="Phobius"/>
    </source>
</evidence>
<keyword evidence="1" id="KW-1133">Transmembrane helix</keyword>
<proteinExistence type="predicted"/>